<evidence type="ECO:0000256" key="2">
    <source>
        <dbReference type="SAM" id="Phobius"/>
    </source>
</evidence>
<dbReference type="GO" id="GO:0016740">
    <property type="term" value="F:transferase activity"/>
    <property type="evidence" value="ECO:0007669"/>
    <property type="project" value="UniProtKB-KW"/>
</dbReference>
<feature type="transmembrane region" description="Helical" evidence="2">
    <location>
        <begin position="37"/>
        <end position="58"/>
    </location>
</feature>
<dbReference type="SUPFAM" id="SSF52317">
    <property type="entry name" value="Class I glutamine amidotransferase-like"/>
    <property type="match status" value="1"/>
</dbReference>
<dbReference type="Pfam" id="PF07090">
    <property type="entry name" value="GATase1_like"/>
    <property type="match status" value="1"/>
</dbReference>
<protein>
    <submittedName>
        <fullName evidence="4">Putative glutamine amidotransferase</fullName>
    </submittedName>
</protein>
<evidence type="ECO:0000313" key="5">
    <source>
        <dbReference type="Proteomes" id="UP000184447"/>
    </source>
</evidence>
<dbReference type="PROSITE" id="PS50234">
    <property type="entry name" value="VWFA"/>
    <property type="match status" value="1"/>
</dbReference>
<evidence type="ECO:0000256" key="1">
    <source>
        <dbReference type="SAM" id="MobiDB-lite"/>
    </source>
</evidence>
<keyword evidence="4" id="KW-0808">Transferase</keyword>
<dbReference type="PANTHER" id="PTHR37947">
    <property type="entry name" value="BLL2462 PROTEIN"/>
    <property type="match status" value="1"/>
</dbReference>
<keyword evidence="5" id="KW-1185">Reference proteome</keyword>
<proteinExistence type="predicted"/>
<dbReference type="STRING" id="1121316.SAMN02745207_03507"/>
<dbReference type="Gene3D" id="3.40.50.410">
    <property type="entry name" value="von Willebrand factor, type A domain"/>
    <property type="match status" value="2"/>
</dbReference>
<dbReference type="Proteomes" id="UP000184447">
    <property type="component" value="Unassembled WGS sequence"/>
</dbReference>
<gene>
    <name evidence="4" type="ORF">SAMN02745207_03507</name>
</gene>
<evidence type="ECO:0000313" key="4">
    <source>
        <dbReference type="EMBL" id="SHH96886.1"/>
    </source>
</evidence>
<dbReference type="SMART" id="SM00327">
    <property type="entry name" value="VWA"/>
    <property type="match status" value="2"/>
</dbReference>
<reference evidence="4 5" key="1">
    <citation type="submission" date="2016-11" db="EMBL/GenBank/DDBJ databases">
        <authorList>
            <person name="Jaros S."/>
            <person name="Januszkiewicz K."/>
            <person name="Wedrychowicz H."/>
        </authorList>
    </citation>
    <scope>NUCLEOTIDE SEQUENCE [LARGE SCALE GENOMIC DNA]</scope>
    <source>
        <strain evidence="4 5">DSM 8605</strain>
    </source>
</reference>
<dbReference type="InterPro" id="IPR029062">
    <property type="entry name" value="Class_I_gatase-like"/>
</dbReference>
<dbReference type="Gene3D" id="3.40.50.880">
    <property type="match status" value="1"/>
</dbReference>
<dbReference type="RefSeq" id="WP_159434111.1">
    <property type="nucleotide sequence ID" value="NZ_FQXM01000026.1"/>
</dbReference>
<feature type="domain" description="VWFA" evidence="3">
    <location>
        <begin position="407"/>
        <end position="572"/>
    </location>
</feature>
<dbReference type="PANTHER" id="PTHR37947:SF2">
    <property type="entry name" value="VON WILLEBRAND FACTOR TYPE A"/>
    <property type="match status" value="1"/>
</dbReference>
<dbReference type="CDD" id="cd00198">
    <property type="entry name" value="vWFA"/>
    <property type="match status" value="1"/>
</dbReference>
<dbReference type="InterPro" id="IPR036465">
    <property type="entry name" value="vWFA_dom_sf"/>
</dbReference>
<sequence length="936" mass="104805">MSFEIQRWWVLILIPLSLIFIYYISRKLRVDKLRKRIMLFFRCTIAILLILALSNMAIKWTSKEITTIFLADLSDSVKTEKNQIDEFIKDSIKYKNKNDYIGVTAFGEEAIVDSFISKNFSFSGVQSTPKGIYTNFETAIHSAFSIIPEYTKKRIVLITDGEENSGNILSMAALLKEKGIDFKVKKVEKITGEEVSVEGIDLPQNLSIGGEFNVVVTINSTINTDAEINLFSGEESKLREKVKLNKGENKFVFKDIAIEGGFINYKVTINAVNDTNVKNNEATAFTDIKDRPRILVVQDNEGEANEIIKILQASGIEYDLLRSSSLPTTLENLSKYKSVITCNVSAENLSDKFLNILESYVKDIGGGFVAVGGDNSFALGGYFETPLETILPVYMDLRGRKEIPSMALNLVIDKSGSMSGAKLALAKEAATRTLDALREQDEIGVLTFDDSQFWVVERQQIKNKEAIAEDIGTIREGGGTSILPAIEEAYESLKESNAKIKHIILLTDGQAERTGYEELIEEMNKDGITISTVAIGNGSDTVLLENIAKKGNGRYYYSDEATNVPRIFAKEAFMASRTYLNNEEFTPVIENYSSILSGVADNGLPNLLGYIGSSPKDTAQVVLKSSEEDPILTMWRYGLGKTIAWNSDMSGKWSSNYISWENNMKLWQNIINWTIDNYESSDSNMEVNLDGSKAKIKFTTKDLESVVDTEVEVLTPSMEKKTVKLYPSSPGEYSGEMDLNDTGVYILKGIQKNGNEILSTAKAGVNLPYSPEYNIGNTSAVLDDLVKAIDGKFIEEPQEVFQGNLDKVQGKKDLTNIFLIIALIFFILDIAFRRLNPPVEKFQQKLKNLAKNKNKSGSKEKIIVNKSFTDELKNKNIKDKRKSKEVEKVVEEMEISKLSEKKLVEKKEMKEKIKETKKESNGLLNTDALLNNKKKK</sequence>
<keyword evidence="2" id="KW-0812">Transmembrane</keyword>
<dbReference type="InterPro" id="IPR002035">
    <property type="entry name" value="VWF_A"/>
</dbReference>
<organism evidence="4 5">
    <name type="scientific">Clostridium grantii DSM 8605</name>
    <dbReference type="NCBI Taxonomy" id="1121316"/>
    <lineage>
        <taxon>Bacteria</taxon>
        <taxon>Bacillati</taxon>
        <taxon>Bacillota</taxon>
        <taxon>Clostridia</taxon>
        <taxon>Eubacteriales</taxon>
        <taxon>Clostridiaceae</taxon>
        <taxon>Clostridium</taxon>
    </lineage>
</organism>
<keyword evidence="4" id="KW-0315">Glutamine amidotransferase</keyword>
<dbReference type="EMBL" id="FQXM01000026">
    <property type="protein sequence ID" value="SHH96886.1"/>
    <property type="molecule type" value="Genomic_DNA"/>
</dbReference>
<keyword evidence="2" id="KW-1133">Transmembrane helix</keyword>
<dbReference type="InterPro" id="IPR010768">
    <property type="entry name" value="GATase1-like"/>
</dbReference>
<evidence type="ECO:0000259" key="3">
    <source>
        <dbReference type="PROSITE" id="PS50234"/>
    </source>
</evidence>
<dbReference type="Pfam" id="PF00092">
    <property type="entry name" value="VWA"/>
    <property type="match status" value="1"/>
</dbReference>
<dbReference type="AlphaFoldDB" id="A0A1M5XAS6"/>
<dbReference type="Pfam" id="PF13519">
    <property type="entry name" value="VWA_2"/>
    <property type="match status" value="1"/>
</dbReference>
<dbReference type="OrthoDB" id="9781333at2"/>
<feature type="transmembrane region" description="Helical" evidence="2">
    <location>
        <begin position="814"/>
        <end position="832"/>
    </location>
</feature>
<keyword evidence="2" id="KW-0472">Membrane</keyword>
<accession>A0A1M5XAS6</accession>
<name>A0A1M5XAS6_9CLOT</name>
<dbReference type="SUPFAM" id="SSF53300">
    <property type="entry name" value="vWA-like"/>
    <property type="match status" value="2"/>
</dbReference>
<feature type="transmembrane region" description="Helical" evidence="2">
    <location>
        <begin position="6"/>
        <end position="25"/>
    </location>
</feature>
<feature type="region of interest" description="Disordered" evidence="1">
    <location>
        <begin position="914"/>
        <end position="936"/>
    </location>
</feature>